<name>A0A9D4QC20_RHISA</name>
<dbReference type="InterPro" id="IPR002999">
    <property type="entry name" value="Tudor"/>
</dbReference>
<dbReference type="SMART" id="SM00333">
    <property type="entry name" value="TUDOR"/>
    <property type="match status" value="1"/>
</dbReference>
<dbReference type="AlphaFoldDB" id="A0A9D4QC20"/>
<feature type="compositionally biased region" description="Basic and acidic residues" evidence="1">
    <location>
        <begin position="52"/>
        <end position="64"/>
    </location>
</feature>
<dbReference type="Proteomes" id="UP000821837">
    <property type="component" value="Chromosome 11"/>
</dbReference>
<keyword evidence="4" id="KW-1185">Reference proteome</keyword>
<dbReference type="CDD" id="cd20379">
    <property type="entry name" value="Tudor_dTUD-like"/>
    <property type="match status" value="1"/>
</dbReference>
<feature type="compositionally biased region" description="Polar residues" evidence="1">
    <location>
        <begin position="90"/>
        <end position="100"/>
    </location>
</feature>
<organism evidence="3 4">
    <name type="scientific">Rhipicephalus sanguineus</name>
    <name type="common">Brown dog tick</name>
    <name type="synonym">Ixodes sanguineus</name>
    <dbReference type="NCBI Taxonomy" id="34632"/>
    <lineage>
        <taxon>Eukaryota</taxon>
        <taxon>Metazoa</taxon>
        <taxon>Ecdysozoa</taxon>
        <taxon>Arthropoda</taxon>
        <taxon>Chelicerata</taxon>
        <taxon>Arachnida</taxon>
        <taxon>Acari</taxon>
        <taxon>Parasitiformes</taxon>
        <taxon>Ixodida</taxon>
        <taxon>Ixodoidea</taxon>
        <taxon>Ixodidae</taxon>
        <taxon>Rhipicephalinae</taxon>
        <taxon>Rhipicephalus</taxon>
        <taxon>Rhipicephalus</taxon>
    </lineage>
</organism>
<protein>
    <recommendedName>
        <fullName evidence="2">Tudor domain-containing protein</fullName>
    </recommendedName>
</protein>
<feature type="compositionally biased region" description="Polar residues" evidence="1">
    <location>
        <begin position="1"/>
        <end position="12"/>
    </location>
</feature>
<dbReference type="PROSITE" id="PS50304">
    <property type="entry name" value="TUDOR"/>
    <property type="match status" value="1"/>
</dbReference>
<dbReference type="PANTHER" id="PTHR16442:SF1">
    <property type="entry name" value="RING FINGER PROTEIN 17"/>
    <property type="match status" value="1"/>
</dbReference>
<accession>A0A9D4QC20</accession>
<reference evidence="3" key="1">
    <citation type="journal article" date="2020" name="Cell">
        <title>Large-Scale Comparative Analyses of Tick Genomes Elucidate Their Genetic Diversity and Vector Capacities.</title>
        <authorList>
            <consortium name="Tick Genome and Microbiome Consortium (TIGMIC)"/>
            <person name="Jia N."/>
            <person name="Wang J."/>
            <person name="Shi W."/>
            <person name="Du L."/>
            <person name="Sun Y."/>
            <person name="Zhan W."/>
            <person name="Jiang J.F."/>
            <person name="Wang Q."/>
            <person name="Zhang B."/>
            <person name="Ji P."/>
            <person name="Bell-Sakyi L."/>
            <person name="Cui X.M."/>
            <person name="Yuan T.T."/>
            <person name="Jiang B.G."/>
            <person name="Yang W.F."/>
            <person name="Lam T.T."/>
            <person name="Chang Q.C."/>
            <person name="Ding S.J."/>
            <person name="Wang X.J."/>
            <person name="Zhu J.G."/>
            <person name="Ruan X.D."/>
            <person name="Zhao L."/>
            <person name="Wei J.T."/>
            <person name="Ye R.Z."/>
            <person name="Que T.C."/>
            <person name="Du C.H."/>
            <person name="Zhou Y.H."/>
            <person name="Cheng J.X."/>
            <person name="Dai P.F."/>
            <person name="Guo W.B."/>
            <person name="Han X.H."/>
            <person name="Huang E.J."/>
            <person name="Li L.F."/>
            <person name="Wei W."/>
            <person name="Gao Y.C."/>
            <person name="Liu J.Z."/>
            <person name="Shao H.Z."/>
            <person name="Wang X."/>
            <person name="Wang C.C."/>
            <person name="Yang T.C."/>
            <person name="Huo Q.B."/>
            <person name="Li W."/>
            <person name="Chen H.Y."/>
            <person name="Chen S.E."/>
            <person name="Zhou L.G."/>
            <person name="Ni X.B."/>
            <person name="Tian J.H."/>
            <person name="Sheng Y."/>
            <person name="Liu T."/>
            <person name="Pan Y.S."/>
            <person name="Xia L.Y."/>
            <person name="Li J."/>
            <person name="Zhao F."/>
            <person name="Cao W.C."/>
        </authorList>
    </citation>
    <scope>NUCLEOTIDE SEQUENCE</scope>
    <source>
        <strain evidence="3">Rsan-2018</strain>
    </source>
</reference>
<evidence type="ECO:0000313" key="4">
    <source>
        <dbReference type="Proteomes" id="UP000821837"/>
    </source>
</evidence>
<feature type="compositionally biased region" description="Polar residues" evidence="1">
    <location>
        <begin position="70"/>
        <end position="82"/>
    </location>
</feature>
<gene>
    <name evidence="3" type="ORF">HPB52_020909</name>
</gene>
<dbReference type="Pfam" id="PF00567">
    <property type="entry name" value="TUDOR"/>
    <property type="match status" value="1"/>
</dbReference>
<sequence>MRWAGQSGSFQSCEPIGSRLAPTESGSEHDQSTQRAAMRQLPNAEQGSGLSKLDRLKAVLEESKRKKAASPQSILPASSLGTSRKEALPNCTTPVAGNSPNEKDALRTSGATSPEQSSEKAKKLKELLERQARKRVTMQLLSSPTPPALDRVSNHDEKGSENSSTALPSSEPHLKKDGDIGGGQFPCSRLPLGMRVPVVFLRLGEDKKVIYLQEMSALRDLVKMVKALNTVVSREKQLEEPVPGDLVAVLHEKDSTWYRGQIGPIQHDEKDADSSDGSKKKVRVWFVDYGRWDDVPLDCLRHLPSGYERLPGFAIPVTLHGLKKIKVPKDVKFEGSFFDAEVVTNSDRQSVRLHIRNDDLCLNDTLSVYAESTSDASAA</sequence>
<dbReference type="VEuPathDB" id="VectorBase:RSAN_040994"/>
<dbReference type="EMBL" id="JABSTV010001247">
    <property type="protein sequence ID" value="KAH7973062.1"/>
    <property type="molecule type" value="Genomic_DNA"/>
</dbReference>
<evidence type="ECO:0000259" key="2">
    <source>
        <dbReference type="PROSITE" id="PS50304"/>
    </source>
</evidence>
<dbReference type="Gene3D" id="2.30.30.140">
    <property type="match status" value="1"/>
</dbReference>
<evidence type="ECO:0000313" key="3">
    <source>
        <dbReference type="EMBL" id="KAH7973062.1"/>
    </source>
</evidence>
<feature type="region of interest" description="Disordered" evidence="1">
    <location>
        <begin position="136"/>
        <end position="182"/>
    </location>
</feature>
<evidence type="ECO:0000256" key="1">
    <source>
        <dbReference type="SAM" id="MobiDB-lite"/>
    </source>
</evidence>
<feature type="domain" description="Tudor" evidence="2">
    <location>
        <begin position="240"/>
        <end position="310"/>
    </location>
</feature>
<dbReference type="PANTHER" id="PTHR16442">
    <property type="entry name" value="RING FINGER PROTEIN 17"/>
    <property type="match status" value="1"/>
</dbReference>
<proteinExistence type="predicted"/>
<feature type="region of interest" description="Disordered" evidence="1">
    <location>
        <begin position="1"/>
        <end position="122"/>
    </location>
</feature>
<comment type="caution">
    <text evidence="3">The sequence shown here is derived from an EMBL/GenBank/DDBJ whole genome shotgun (WGS) entry which is preliminary data.</text>
</comment>
<reference evidence="3" key="2">
    <citation type="submission" date="2021-09" db="EMBL/GenBank/DDBJ databases">
        <authorList>
            <person name="Jia N."/>
            <person name="Wang J."/>
            <person name="Shi W."/>
            <person name="Du L."/>
            <person name="Sun Y."/>
            <person name="Zhan W."/>
            <person name="Jiang J."/>
            <person name="Wang Q."/>
            <person name="Zhang B."/>
            <person name="Ji P."/>
            <person name="Sakyi L.B."/>
            <person name="Cui X."/>
            <person name="Yuan T."/>
            <person name="Jiang B."/>
            <person name="Yang W."/>
            <person name="Lam T.T.-Y."/>
            <person name="Chang Q."/>
            <person name="Ding S."/>
            <person name="Wang X."/>
            <person name="Zhu J."/>
            <person name="Ruan X."/>
            <person name="Zhao L."/>
            <person name="Wei J."/>
            <person name="Que T."/>
            <person name="Du C."/>
            <person name="Cheng J."/>
            <person name="Dai P."/>
            <person name="Han X."/>
            <person name="Huang E."/>
            <person name="Gao Y."/>
            <person name="Liu J."/>
            <person name="Shao H."/>
            <person name="Ye R."/>
            <person name="Li L."/>
            <person name="Wei W."/>
            <person name="Wang X."/>
            <person name="Wang C."/>
            <person name="Huo Q."/>
            <person name="Li W."/>
            <person name="Guo W."/>
            <person name="Chen H."/>
            <person name="Chen S."/>
            <person name="Zhou L."/>
            <person name="Zhou L."/>
            <person name="Ni X."/>
            <person name="Tian J."/>
            <person name="Zhou Y."/>
            <person name="Sheng Y."/>
            <person name="Liu T."/>
            <person name="Pan Y."/>
            <person name="Xia L."/>
            <person name="Li J."/>
            <person name="Zhao F."/>
            <person name="Cao W."/>
        </authorList>
    </citation>
    <scope>NUCLEOTIDE SEQUENCE</scope>
    <source>
        <strain evidence="3">Rsan-2018</strain>
        <tissue evidence="3">Larvae</tissue>
    </source>
</reference>
<dbReference type="SUPFAM" id="SSF63748">
    <property type="entry name" value="Tudor/PWWP/MBT"/>
    <property type="match status" value="1"/>
</dbReference>